<protein>
    <submittedName>
        <fullName evidence="1">Uncharacterized protein</fullName>
    </submittedName>
</protein>
<reference evidence="1 2" key="1">
    <citation type="journal article" date="2016" name="Nat. Commun.">
        <title>Thousands of microbial genomes shed light on interconnected biogeochemical processes in an aquifer system.</title>
        <authorList>
            <person name="Anantharaman K."/>
            <person name="Brown C.T."/>
            <person name="Hug L.A."/>
            <person name="Sharon I."/>
            <person name="Castelle C.J."/>
            <person name="Probst A.J."/>
            <person name="Thomas B.C."/>
            <person name="Singh A."/>
            <person name="Wilkins M.J."/>
            <person name="Karaoz U."/>
            <person name="Brodie E.L."/>
            <person name="Williams K.H."/>
            <person name="Hubbard S.S."/>
            <person name="Banfield J.F."/>
        </authorList>
    </citation>
    <scope>NUCLEOTIDE SEQUENCE [LARGE SCALE GENOMIC DNA]</scope>
</reference>
<dbReference type="AlphaFoldDB" id="A0A1G2C8I7"/>
<proteinExistence type="predicted"/>
<gene>
    <name evidence="1" type="ORF">A2855_00410</name>
</gene>
<name>A0A1G2C8I7_9BACT</name>
<comment type="caution">
    <text evidence="1">The sequence shown here is derived from an EMBL/GenBank/DDBJ whole genome shotgun (WGS) entry which is preliminary data.</text>
</comment>
<evidence type="ECO:0000313" key="1">
    <source>
        <dbReference type="EMBL" id="OGY97683.1"/>
    </source>
</evidence>
<dbReference type="EMBL" id="MHKX01000027">
    <property type="protein sequence ID" value="OGY97683.1"/>
    <property type="molecule type" value="Genomic_DNA"/>
</dbReference>
<organism evidence="1 2">
    <name type="scientific">Candidatus Liptonbacteria bacterium RIFCSPHIGHO2_01_FULL_57_28</name>
    <dbReference type="NCBI Taxonomy" id="1798647"/>
    <lineage>
        <taxon>Bacteria</taxon>
        <taxon>Candidatus Liptoniibacteriota</taxon>
    </lineage>
</organism>
<sequence length="93" mass="9222">MVGGPLGPLNPVGLDEVGAVEVGLGFLGAPPLPGGGVEVVVVGAPTGRVKAGEYVVSKYRDRNDCSDSIVTAAPSKIRSATKAFIGALSISST</sequence>
<accession>A0A1G2C8I7</accession>
<evidence type="ECO:0000313" key="2">
    <source>
        <dbReference type="Proteomes" id="UP000179059"/>
    </source>
</evidence>
<dbReference type="Proteomes" id="UP000179059">
    <property type="component" value="Unassembled WGS sequence"/>
</dbReference>